<evidence type="ECO:0000313" key="7">
    <source>
        <dbReference type="EMBL" id="ORZ35625.1"/>
    </source>
</evidence>
<reference evidence="7 8" key="1">
    <citation type="submission" date="2016-07" db="EMBL/GenBank/DDBJ databases">
        <title>Pervasive Adenine N6-methylation of Active Genes in Fungi.</title>
        <authorList>
            <consortium name="DOE Joint Genome Institute"/>
            <person name="Mondo S.J."/>
            <person name="Dannebaum R.O."/>
            <person name="Kuo R.C."/>
            <person name="Labutti K."/>
            <person name="Haridas S."/>
            <person name="Kuo A."/>
            <person name="Salamov A."/>
            <person name="Ahrendt S.R."/>
            <person name="Lipzen A."/>
            <person name="Sullivan W."/>
            <person name="Andreopoulos W.B."/>
            <person name="Clum A."/>
            <person name="Lindquist E."/>
            <person name="Daum C."/>
            <person name="Ramamoorthy G.K."/>
            <person name="Gryganskyi A."/>
            <person name="Culley D."/>
            <person name="Magnuson J.K."/>
            <person name="James T.Y."/>
            <person name="O'Malley M.A."/>
            <person name="Stajich J.E."/>
            <person name="Spatafora J.W."/>
            <person name="Visel A."/>
            <person name="Grigoriev I.V."/>
        </authorList>
    </citation>
    <scope>NUCLEOTIDE SEQUENCE [LARGE SCALE GENOMIC DNA]</scope>
    <source>
        <strain evidence="7 8">PL171</strain>
    </source>
</reference>
<feature type="compositionally biased region" description="Basic residues" evidence="6">
    <location>
        <begin position="266"/>
        <end position="283"/>
    </location>
</feature>
<comment type="subcellular location">
    <subcellularLocation>
        <location evidence="1">Nucleus</location>
        <location evidence="1">Nucleolus</location>
    </subcellularLocation>
</comment>
<evidence type="ECO:0000256" key="1">
    <source>
        <dbReference type="ARBA" id="ARBA00004604"/>
    </source>
</evidence>
<dbReference type="EMBL" id="MCFL01000021">
    <property type="protein sequence ID" value="ORZ35625.1"/>
    <property type="molecule type" value="Genomic_DNA"/>
</dbReference>
<proteinExistence type="inferred from homology"/>
<dbReference type="GO" id="GO:0042273">
    <property type="term" value="P:ribosomal large subunit biogenesis"/>
    <property type="evidence" value="ECO:0007669"/>
    <property type="project" value="TreeGrafter"/>
</dbReference>
<sequence>MKTATMTDQSASAAAPPARFVKTSFANNEKGVLASLAEFALPPAAPRHEVLAFTSDAATTSQIADVNDDLKRELAFYNQALATVVQARKVILSAGIPFSRPEDYFAEMVKSDAHMAKIRSKLIEDQAKMKKSEEAKRQRDMKKYGKQVQAEVLKERKQKEKALSEKVNEVKKKRKLEQLKDGAGDGGEFEDDLDVAIMSSDDERPSKKRAKKGGEKKPLPNKKRQVKNQKYGFGGKKKGSKKNTAESSADFMGLGRKSKSPAGKKAPAKRPGKSARMASKGRK</sequence>
<dbReference type="GO" id="GO:0006364">
    <property type="term" value="P:rRNA processing"/>
    <property type="evidence" value="ECO:0007669"/>
    <property type="project" value="TreeGrafter"/>
</dbReference>
<name>A0A1Y2HM18_9FUNG</name>
<dbReference type="STRING" id="765915.A0A1Y2HM18"/>
<dbReference type="GO" id="GO:0034399">
    <property type="term" value="C:nuclear periphery"/>
    <property type="evidence" value="ECO:0007669"/>
    <property type="project" value="TreeGrafter"/>
</dbReference>
<evidence type="ECO:0000256" key="3">
    <source>
        <dbReference type="ARBA" id="ARBA00022517"/>
    </source>
</evidence>
<dbReference type="InterPro" id="IPR008610">
    <property type="entry name" value="Ebp2"/>
</dbReference>
<dbReference type="PANTHER" id="PTHR13028">
    <property type="entry name" value="RRNA PROCESSING PROTEIN EBNA1-BINDING PROTEIN-RELATED"/>
    <property type="match status" value="1"/>
</dbReference>
<keyword evidence="3" id="KW-0690">Ribosome biogenesis</keyword>
<dbReference type="OrthoDB" id="443772at2759"/>
<keyword evidence="8" id="KW-1185">Reference proteome</keyword>
<dbReference type="GO" id="GO:0030687">
    <property type="term" value="C:preribosome, large subunit precursor"/>
    <property type="evidence" value="ECO:0007669"/>
    <property type="project" value="TreeGrafter"/>
</dbReference>
<evidence type="ECO:0000256" key="4">
    <source>
        <dbReference type="ARBA" id="ARBA00023054"/>
    </source>
</evidence>
<dbReference type="PANTHER" id="PTHR13028:SF0">
    <property type="entry name" value="RRNA-PROCESSING PROTEIN EBP2-RELATED"/>
    <property type="match status" value="1"/>
</dbReference>
<dbReference type="GO" id="GO:0005730">
    <property type="term" value="C:nucleolus"/>
    <property type="evidence" value="ECO:0007669"/>
    <property type="project" value="UniProtKB-SubCell"/>
</dbReference>
<evidence type="ECO:0000256" key="2">
    <source>
        <dbReference type="ARBA" id="ARBA00007336"/>
    </source>
</evidence>
<dbReference type="AlphaFoldDB" id="A0A1Y2HM18"/>
<gene>
    <name evidence="7" type="ORF">BCR44DRAFT_1433871</name>
</gene>
<accession>A0A1Y2HM18</accession>
<keyword evidence="5" id="KW-0539">Nucleus</keyword>
<dbReference type="Pfam" id="PF05890">
    <property type="entry name" value="Ebp2"/>
    <property type="match status" value="1"/>
</dbReference>
<feature type="region of interest" description="Disordered" evidence="6">
    <location>
        <begin position="178"/>
        <end position="283"/>
    </location>
</feature>
<evidence type="ECO:0000256" key="5">
    <source>
        <dbReference type="ARBA" id="ARBA00023242"/>
    </source>
</evidence>
<protein>
    <submittedName>
        <fullName evidence="7">Eukaryotic rRNA processing</fullName>
    </submittedName>
</protein>
<keyword evidence="4" id="KW-0175">Coiled coil</keyword>
<evidence type="ECO:0000313" key="8">
    <source>
        <dbReference type="Proteomes" id="UP000193411"/>
    </source>
</evidence>
<comment type="similarity">
    <text evidence="2">Belongs to the EBP2 family.</text>
</comment>
<organism evidence="7 8">
    <name type="scientific">Catenaria anguillulae PL171</name>
    <dbReference type="NCBI Taxonomy" id="765915"/>
    <lineage>
        <taxon>Eukaryota</taxon>
        <taxon>Fungi</taxon>
        <taxon>Fungi incertae sedis</taxon>
        <taxon>Blastocladiomycota</taxon>
        <taxon>Blastocladiomycetes</taxon>
        <taxon>Blastocladiales</taxon>
        <taxon>Catenariaceae</taxon>
        <taxon>Catenaria</taxon>
    </lineage>
</organism>
<evidence type="ECO:0000256" key="6">
    <source>
        <dbReference type="SAM" id="MobiDB-lite"/>
    </source>
</evidence>
<dbReference type="Proteomes" id="UP000193411">
    <property type="component" value="Unassembled WGS sequence"/>
</dbReference>
<comment type="caution">
    <text evidence="7">The sequence shown here is derived from an EMBL/GenBank/DDBJ whole genome shotgun (WGS) entry which is preliminary data.</text>
</comment>